<dbReference type="PANTHER" id="PTHR33926:SF1">
    <property type="entry name" value="PROTEIN TIC 22-LIKE, CHLOROPLASTIC"/>
    <property type="match status" value="1"/>
</dbReference>
<dbReference type="PANTHER" id="PTHR33926">
    <property type="entry name" value="PROTEIN TIC 22, CHLOROPLASTIC"/>
    <property type="match status" value="1"/>
</dbReference>
<dbReference type="OrthoDB" id="196308at2759"/>
<evidence type="ECO:0000313" key="6">
    <source>
        <dbReference type="Proteomes" id="UP000594638"/>
    </source>
</evidence>
<organism evidence="5 6">
    <name type="scientific">Olea europaea subsp. europaea</name>
    <dbReference type="NCBI Taxonomy" id="158383"/>
    <lineage>
        <taxon>Eukaryota</taxon>
        <taxon>Viridiplantae</taxon>
        <taxon>Streptophyta</taxon>
        <taxon>Embryophyta</taxon>
        <taxon>Tracheophyta</taxon>
        <taxon>Spermatophyta</taxon>
        <taxon>Magnoliopsida</taxon>
        <taxon>eudicotyledons</taxon>
        <taxon>Gunneridae</taxon>
        <taxon>Pentapetalae</taxon>
        <taxon>asterids</taxon>
        <taxon>lamiids</taxon>
        <taxon>Lamiales</taxon>
        <taxon>Oleaceae</taxon>
        <taxon>Oleeae</taxon>
        <taxon>Olea</taxon>
    </lineage>
</organism>
<evidence type="ECO:0000256" key="3">
    <source>
        <dbReference type="ARBA" id="ARBA00022640"/>
    </source>
</evidence>
<dbReference type="EMBL" id="CACTIH010000110">
    <property type="protein sequence ID" value="CAA2954274.1"/>
    <property type="molecule type" value="Genomic_DNA"/>
</dbReference>
<dbReference type="InterPro" id="IPR007378">
    <property type="entry name" value="Tic22-like"/>
</dbReference>
<feature type="region of interest" description="Disordered" evidence="4">
    <location>
        <begin position="1"/>
        <end position="20"/>
    </location>
</feature>
<comment type="subcellular location">
    <subcellularLocation>
        <location evidence="1">Plastid</location>
        <location evidence="1">Chloroplast</location>
    </subcellularLocation>
</comment>
<keyword evidence="2" id="KW-0150">Chloroplast</keyword>
<comment type="caution">
    <text evidence="5">The sequence shown here is derived from an EMBL/GenBank/DDBJ whole genome shotgun (WGS) entry which is preliminary data.</text>
</comment>
<name>A0A8S0PNF5_OLEEU</name>
<reference evidence="5 6" key="1">
    <citation type="submission" date="2019-12" db="EMBL/GenBank/DDBJ databases">
        <authorList>
            <person name="Alioto T."/>
            <person name="Alioto T."/>
            <person name="Gomez Garrido J."/>
        </authorList>
    </citation>
    <scope>NUCLEOTIDE SEQUENCE [LARGE SCALE GENOMIC DNA]</scope>
</reference>
<keyword evidence="6" id="KW-1185">Reference proteome</keyword>
<dbReference type="Gramene" id="OE9A100584T1">
    <property type="protein sequence ID" value="OE9A100584C1"/>
    <property type="gene ID" value="OE9A100584"/>
</dbReference>
<proteinExistence type="predicted"/>
<accession>A0A8S0PNF5</accession>
<sequence>MNWWKPKQSPSSSEPPRRGGLFHNLQSQFSNFLQMPQNLLFNGCRATAQTPNITPDQAWDALKQLFYPRYVVYNTRMGLRDLKYKRTIKDYVMVATMIMLQIHILSDDDLLKLAYELQYWTKQELNRYNHHRKKNLAMSEEEIRERLCRVPVYNIKFSEYEAAQMASLTNRRKTILGYFLGKADAKAYAEHGLVVSVPPRIPYVDSERLDVVIDYNMVLGPLKLIPEATEVKNALEVKKKAGLPCENFSGIPVFEEDLEKSLAKARVASHDGVSNFSDAGTHIEVAALEDIIKAMKDNSTSEWNSVYFAYPGQDFATVSLVKGYDDILREMGNFK</sequence>
<feature type="compositionally biased region" description="Low complexity" evidence="4">
    <location>
        <begin position="1"/>
        <end position="14"/>
    </location>
</feature>
<dbReference type="Pfam" id="PF04278">
    <property type="entry name" value="Tic22"/>
    <property type="match status" value="1"/>
</dbReference>
<dbReference type="GO" id="GO:0009507">
    <property type="term" value="C:chloroplast"/>
    <property type="evidence" value="ECO:0007669"/>
    <property type="project" value="UniProtKB-SubCell"/>
</dbReference>
<evidence type="ECO:0000313" key="5">
    <source>
        <dbReference type="EMBL" id="CAA2954274.1"/>
    </source>
</evidence>
<dbReference type="Proteomes" id="UP000594638">
    <property type="component" value="Unassembled WGS sequence"/>
</dbReference>
<evidence type="ECO:0000256" key="2">
    <source>
        <dbReference type="ARBA" id="ARBA00022528"/>
    </source>
</evidence>
<dbReference type="AlphaFoldDB" id="A0A8S0PNF5"/>
<gene>
    <name evidence="5" type="ORF">OLEA9_A100584</name>
</gene>
<keyword evidence="3" id="KW-0934">Plastid</keyword>
<evidence type="ECO:0000256" key="4">
    <source>
        <dbReference type="SAM" id="MobiDB-lite"/>
    </source>
</evidence>
<evidence type="ECO:0000256" key="1">
    <source>
        <dbReference type="ARBA" id="ARBA00004229"/>
    </source>
</evidence>
<dbReference type="GO" id="GO:0015031">
    <property type="term" value="P:protein transport"/>
    <property type="evidence" value="ECO:0007669"/>
    <property type="project" value="InterPro"/>
</dbReference>
<protein>
    <submittedName>
        <fullName evidence="5">Uncharacterized protein</fullName>
    </submittedName>
</protein>